<dbReference type="InterPro" id="IPR017937">
    <property type="entry name" value="Thioredoxin_CS"/>
</dbReference>
<reference evidence="6" key="2">
    <citation type="submission" date="2015-01" db="EMBL/GenBank/DDBJ databases">
        <title>Evolutionary Origins and Diversification of the Mycorrhizal Mutualists.</title>
        <authorList>
            <consortium name="DOE Joint Genome Institute"/>
            <consortium name="Mycorrhizal Genomics Consortium"/>
            <person name="Kohler A."/>
            <person name="Kuo A."/>
            <person name="Nagy L.G."/>
            <person name="Floudas D."/>
            <person name="Copeland A."/>
            <person name="Barry K.W."/>
            <person name="Cichocki N."/>
            <person name="Veneault-Fourrey C."/>
            <person name="LaButti K."/>
            <person name="Lindquist E.A."/>
            <person name="Lipzen A."/>
            <person name="Lundell T."/>
            <person name="Morin E."/>
            <person name="Murat C."/>
            <person name="Riley R."/>
            <person name="Ohm R."/>
            <person name="Sun H."/>
            <person name="Tunlid A."/>
            <person name="Henrissat B."/>
            <person name="Grigoriev I.V."/>
            <person name="Hibbett D.S."/>
            <person name="Martin F."/>
        </authorList>
    </citation>
    <scope>NUCLEOTIDE SEQUENCE [LARGE SCALE GENOMIC DNA]</scope>
    <source>
        <strain evidence="6">h7</strain>
    </source>
</reference>
<dbReference type="PANTHER" id="PTHR45663">
    <property type="entry name" value="GEO12009P1"/>
    <property type="match status" value="1"/>
</dbReference>
<proteinExistence type="predicted"/>
<dbReference type="OrthoDB" id="2121326at2759"/>
<keyword evidence="2" id="KW-0249">Electron transport</keyword>
<dbReference type="HOGENOM" id="CLU_090389_11_0_1"/>
<accession>A0A0C2YJZ5</accession>
<dbReference type="SUPFAM" id="SSF52833">
    <property type="entry name" value="Thioredoxin-like"/>
    <property type="match status" value="1"/>
</dbReference>
<evidence type="ECO:0000256" key="2">
    <source>
        <dbReference type="ARBA" id="ARBA00022982"/>
    </source>
</evidence>
<dbReference type="AlphaFoldDB" id="A0A0C2YJZ5"/>
<dbReference type="PRINTS" id="PR00421">
    <property type="entry name" value="THIOREDOXIN"/>
</dbReference>
<evidence type="ECO:0000313" key="6">
    <source>
        <dbReference type="Proteomes" id="UP000053424"/>
    </source>
</evidence>
<name>A0A0C2YJZ5_HEBCY</name>
<sequence>MSLNMGFRLLTSCKKSVLPKITSSTRTFHSSLPRAIVYPKATAETFTKVTTAKDRIAVVDFYADWCGPCHQLAPVIEKLTNEPNKSGTGLPFDLVKVDTDSDEGQVLGAKYKVRALPTVVAFRDGVPVSQFVGALNEAGVQKFLSQL</sequence>
<dbReference type="Proteomes" id="UP000053424">
    <property type="component" value="Unassembled WGS sequence"/>
</dbReference>
<feature type="domain" description="Thioredoxin" evidence="4">
    <location>
        <begin position="26"/>
        <end position="147"/>
    </location>
</feature>
<dbReference type="InterPro" id="IPR013766">
    <property type="entry name" value="Thioredoxin_domain"/>
</dbReference>
<dbReference type="GO" id="GO:0015035">
    <property type="term" value="F:protein-disulfide reductase activity"/>
    <property type="evidence" value="ECO:0007669"/>
    <property type="project" value="TreeGrafter"/>
</dbReference>
<gene>
    <name evidence="5" type="ORF">M413DRAFT_147051</name>
</gene>
<dbReference type="GO" id="GO:0005737">
    <property type="term" value="C:cytoplasm"/>
    <property type="evidence" value="ECO:0007669"/>
    <property type="project" value="TreeGrafter"/>
</dbReference>
<keyword evidence="1" id="KW-0813">Transport</keyword>
<keyword evidence="6" id="KW-1185">Reference proteome</keyword>
<evidence type="ECO:0000259" key="4">
    <source>
        <dbReference type="PROSITE" id="PS51352"/>
    </source>
</evidence>
<evidence type="ECO:0000256" key="3">
    <source>
        <dbReference type="ARBA" id="ARBA00023157"/>
    </source>
</evidence>
<dbReference type="PANTHER" id="PTHR45663:SF11">
    <property type="entry name" value="GEO12009P1"/>
    <property type="match status" value="1"/>
</dbReference>
<organism evidence="5 6">
    <name type="scientific">Hebeloma cylindrosporum</name>
    <dbReference type="NCBI Taxonomy" id="76867"/>
    <lineage>
        <taxon>Eukaryota</taxon>
        <taxon>Fungi</taxon>
        <taxon>Dikarya</taxon>
        <taxon>Basidiomycota</taxon>
        <taxon>Agaricomycotina</taxon>
        <taxon>Agaricomycetes</taxon>
        <taxon>Agaricomycetidae</taxon>
        <taxon>Agaricales</taxon>
        <taxon>Agaricineae</taxon>
        <taxon>Hymenogastraceae</taxon>
        <taxon>Hebeloma</taxon>
    </lineage>
</organism>
<dbReference type="EMBL" id="KN831780">
    <property type="protein sequence ID" value="KIM41357.1"/>
    <property type="molecule type" value="Genomic_DNA"/>
</dbReference>
<dbReference type="InterPro" id="IPR036249">
    <property type="entry name" value="Thioredoxin-like_sf"/>
</dbReference>
<keyword evidence="3" id="KW-1015">Disulfide bond</keyword>
<evidence type="ECO:0000256" key="1">
    <source>
        <dbReference type="ARBA" id="ARBA00022448"/>
    </source>
</evidence>
<dbReference type="PROSITE" id="PS51352">
    <property type="entry name" value="THIOREDOXIN_2"/>
    <property type="match status" value="1"/>
</dbReference>
<dbReference type="STRING" id="686832.A0A0C2YJZ5"/>
<dbReference type="Gene3D" id="3.40.30.10">
    <property type="entry name" value="Glutaredoxin"/>
    <property type="match status" value="1"/>
</dbReference>
<dbReference type="PROSITE" id="PS00194">
    <property type="entry name" value="THIOREDOXIN_1"/>
    <property type="match status" value="1"/>
</dbReference>
<reference evidence="5 6" key="1">
    <citation type="submission" date="2014-04" db="EMBL/GenBank/DDBJ databases">
        <authorList>
            <consortium name="DOE Joint Genome Institute"/>
            <person name="Kuo A."/>
            <person name="Gay G."/>
            <person name="Dore J."/>
            <person name="Kohler A."/>
            <person name="Nagy L.G."/>
            <person name="Floudas D."/>
            <person name="Copeland A."/>
            <person name="Barry K.W."/>
            <person name="Cichocki N."/>
            <person name="Veneault-Fourrey C."/>
            <person name="LaButti K."/>
            <person name="Lindquist E.A."/>
            <person name="Lipzen A."/>
            <person name="Lundell T."/>
            <person name="Morin E."/>
            <person name="Murat C."/>
            <person name="Sun H."/>
            <person name="Tunlid A."/>
            <person name="Henrissat B."/>
            <person name="Grigoriev I.V."/>
            <person name="Hibbett D.S."/>
            <person name="Martin F."/>
            <person name="Nordberg H.P."/>
            <person name="Cantor M.N."/>
            <person name="Hua S.X."/>
        </authorList>
    </citation>
    <scope>NUCLEOTIDE SEQUENCE [LARGE SCALE GENOMIC DNA]</scope>
    <source>
        <strain evidence="6">h7</strain>
    </source>
</reference>
<protein>
    <recommendedName>
        <fullName evidence="4">Thioredoxin domain-containing protein</fullName>
    </recommendedName>
</protein>
<dbReference type="Pfam" id="PF00085">
    <property type="entry name" value="Thioredoxin"/>
    <property type="match status" value="1"/>
</dbReference>
<evidence type="ECO:0000313" key="5">
    <source>
        <dbReference type="EMBL" id="KIM41357.1"/>
    </source>
</evidence>
<dbReference type="CDD" id="cd02947">
    <property type="entry name" value="TRX_family"/>
    <property type="match status" value="1"/>
</dbReference>